<evidence type="ECO:0000313" key="2">
    <source>
        <dbReference type="Proteomes" id="UP000618319"/>
    </source>
</evidence>
<accession>A0ABR9TAV3</accession>
<comment type="caution">
    <text evidence="1">The sequence shown here is derived from an EMBL/GenBank/DDBJ whole genome shotgun (WGS) entry which is preliminary data.</text>
</comment>
<reference evidence="1 2" key="1">
    <citation type="submission" date="2018-02" db="EMBL/GenBank/DDBJ databases">
        <title>Sphingobacterium KA21.</title>
        <authorList>
            <person name="Vasarhelyi B.M."/>
            <person name="Deshmukh S."/>
            <person name="Balint B."/>
            <person name="Kukolya J."/>
        </authorList>
    </citation>
    <scope>NUCLEOTIDE SEQUENCE [LARGE SCALE GENOMIC DNA]</scope>
    <source>
        <strain evidence="1 2">Ka21</strain>
    </source>
</reference>
<dbReference type="RefSeq" id="WP_196938867.1">
    <property type="nucleotide sequence ID" value="NZ_MU158689.1"/>
</dbReference>
<keyword evidence="2" id="KW-1185">Reference proteome</keyword>
<name>A0ABR9TAV3_9SPHI</name>
<evidence type="ECO:0000313" key="1">
    <source>
        <dbReference type="EMBL" id="MBE8722459.1"/>
    </source>
</evidence>
<proteinExistence type="predicted"/>
<dbReference type="EMBL" id="PSKQ01000024">
    <property type="protein sequence ID" value="MBE8722459.1"/>
    <property type="molecule type" value="Genomic_DNA"/>
</dbReference>
<sequence>MKNKNIIPEQITGKKLDCFETVEFTDAREAENFYVIAKDRLLEVNNWSDVSDIPFASFCLVDQYNQKLNRSAQIDDYVRIDIPGPGLPSSDGYDWVRVENIISEETDKFRQTVLSLRPSADPTNENGDTAHFFKNLATSTILVEQNHNQVSARYAGRNEIINTENTAFTDNLRNFLVGLGAKLGASFPQWKSLVAGIVKIEDNEEKQNHE</sequence>
<protein>
    <submittedName>
        <fullName evidence="1">Uncharacterized protein</fullName>
    </submittedName>
</protein>
<organism evidence="1 2">
    <name type="scientific">Sphingobacterium pedocola</name>
    <dbReference type="NCBI Taxonomy" id="2082722"/>
    <lineage>
        <taxon>Bacteria</taxon>
        <taxon>Pseudomonadati</taxon>
        <taxon>Bacteroidota</taxon>
        <taxon>Sphingobacteriia</taxon>
        <taxon>Sphingobacteriales</taxon>
        <taxon>Sphingobacteriaceae</taxon>
        <taxon>Sphingobacterium</taxon>
    </lineage>
</organism>
<dbReference type="Proteomes" id="UP000618319">
    <property type="component" value="Unassembled WGS sequence"/>
</dbReference>
<gene>
    <name evidence="1" type="ORF">C4F40_17165</name>
</gene>